<evidence type="ECO:0000259" key="1">
    <source>
        <dbReference type="PROSITE" id="PS50097"/>
    </source>
</evidence>
<evidence type="ECO:0000313" key="3">
    <source>
        <dbReference type="Proteomes" id="UP000244811"/>
    </source>
</evidence>
<gene>
    <name evidence="2" type="ORF">MACK_001957</name>
</gene>
<sequence length="515" mass="58230">MLDPLVNLRLSELTGRSDINDDYTDMLLILRKPDDFFKSPSSDSDVVINVHTGVLRVASSYFNKAIDSLLEKRLKESGHLNIGAPLQLVLDTQYPSVFQRIIYYIYKNDYQNMNEETRFLVPLYSESVRFDLSELKNGVLRMIRSQASLEDLANLASAAESAGELELASECGRILSDSAYAVLSSNLHVNFGLTAMKSFLSSDNLQLDEVETFAALCYYMDTNKNLHSPYSTNHLGKQEKDLVKNIRFCSMSPKALSEFRCDSVNTFLLDGALRILNKTQSKPRVFPWNENDEYKTIKYNGLFPIMLVRSGKYQLTDRDHNSSNCKLVTPQVNKKVPSTYLAHTHGTEREGCEFFWAFQVSKTQSGKIGLGLTVSSDQPLDELSRSVFSTMSKSRKIVFFYDFAQNKFKSGYIDNTSSTEIRSLWTYDSNMNRSVYKLKTGDIVHLRTSVTFSCVNLQLSVVNSNFNEKFTIPISSKRTLGNLIKRAAILTSPFVMTYDVGDALVLPGLSSNFKF</sequence>
<dbReference type="PROSITE" id="PS50097">
    <property type="entry name" value="BTB"/>
    <property type="match status" value="1"/>
</dbReference>
<proteinExistence type="predicted"/>
<feature type="domain" description="BTB" evidence="1">
    <location>
        <begin position="24"/>
        <end position="114"/>
    </location>
</feature>
<reference evidence="2" key="1">
    <citation type="submission" date="2022-07" db="EMBL/GenBank/DDBJ databases">
        <title>Evaluation of T. orientalis genome assembly methods using nanopore sequencing and analysis of variation between genomes.</title>
        <authorList>
            <person name="Yam J."/>
            <person name="Micallef M.L."/>
            <person name="Liu M."/>
            <person name="Djordjevic S.P."/>
            <person name="Bogema D.R."/>
            <person name="Jenkins C."/>
        </authorList>
    </citation>
    <scope>NUCLEOTIDE SEQUENCE</scope>
    <source>
        <strain evidence="2">Goon Nure</strain>
    </source>
</reference>
<dbReference type="InterPro" id="IPR011333">
    <property type="entry name" value="SKP1/BTB/POZ_sf"/>
</dbReference>
<organism evidence="2 3">
    <name type="scientific">Theileria orientalis</name>
    <dbReference type="NCBI Taxonomy" id="68886"/>
    <lineage>
        <taxon>Eukaryota</taxon>
        <taxon>Sar</taxon>
        <taxon>Alveolata</taxon>
        <taxon>Apicomplexa</taxon>
        <taxon>Aconoidasida</taxon>
        <taxon>Piroplasmida</taxon>
        <taxon>Theileriidae</taxon>
        <taxon>Theileria</taxon>
    </lineage>
</organism>
<protein>
    <recommendedName>
        <fullName evidence="1">BTB domain-containing protein</fullName>
    </recommendedName>
</protein>
<evidence type="ECO:0000313" key="2">
    <source>
        <dbReference type="EMBL" id="UKK01144.2"/>
    </source>
</evidence>
<dbReference type="Gene3D" id="3.30.710.10">
    <property type="entry name" value="Potassium Channel Kv1.1, Chain A"/>
    <property type="match status" value="1"/>
</dbReference>
<dbReference type="Proteomes" id="UP000244811">
    <property type="component" value="Chromosome 3"/>
</dbReference>
<dbReference type="EMBL" id="CP056070">
    <property type="protein sequence ID" value="UKK01144.2"/>
    <property type="molecule type" value="Genomic_DNA"/>
</dbReference>
<dbReference type="InterPro" id="IPR000210">
    <property type="entry name" value="BTB/POZ_dom"/>
</dbReference>
<dbReference type="AlphaFoldDB" id="A0A976MAS2"/>
<accession>A0A976MAS2</accession>
<name>A0A976MAS2_THEOR</name>